<dbReference type="InterPro" id="IPR029058">
    <property type="entry name" value="AB_hydrolase_fold"/>
</dbReference>
<organism evidence="1 2">
    <name type="scientific">Paractinoplanes tereljensis</name>
    <dbReference type="NCBI Taxonomy" id="571912"/>
    <lineage>
        <taxon>Bacteria</taxon>
        <taxon>Bacillati</taxon>
        <taxon>Actinomycetota</taxon>
        <taxon>Actinomycetes</taxon>
        <taxon>Micromonosporales</taxon>
        <taxon>Micromonosporaceae</taxon>
        <taxon>Paractinoplanes</taxon>
    </lineage>
</organism>
<gene>
    <name evidence="1" type="ORF">Ate02nite_67830</name>
</gene>
<keyword evidence="2" id="KW-1185">Reference proteome</keyword>
<reference evidence="1" key="1">
    <citation type="submission" date="2021-01" db="EMBL/GenBank/DDBJ databases">
        <title>Whole genome shotgun sequence of Actinoplanes tereljensis NBRC 105297.</title>
        <authorList>
            <person name="Komaki H."/>
            <person name="Tamura T."/>
        </authorList>
    </citation>
    <scope>NUCLEOTIDE SEQUENCE</scope>
    <source>
        <strain evidence="1">NBRC 105297</strain>
    </source>
</reference>
<evidence type="ECO:0008006" key="3">
    <source>
        <dbReference type="Google" id="ProtNLM"/>
    </source>
</evidence>
<name>A0A919NST2_9ACTN</name>
<evidence type="ECO:0000313" key="1">
    <source>
        <dbReference type="EMBL" id="GIF24053.1"/>
    </source>
</evidence>
<accession>A0A919NST2</accession>
<dbReference type="EMBL" id="BOMY01000042">
    <property type="protein sequence ID" value="GIF24053.1"/>
    <property type="molecule type" value="Genomic_DNA"/>
</dbReference>
<proteinExistence type="predicted"/>
<dbReference type="AlphaFoldDB" id="A0A919NST2"/>
<evidence type="ECO:0000313" key="2">
    <source>
        <dbReference type="Proteomes" id="UP000623608"/>
    </source>
</evidence>
<dbReference type="Gene3D" id="3.40.50.1820">
    <property type="entry name" value="alpha/beta hydrolase"/>
    <property type="match status" value="1"/>
</dbReference>
<comment type="caution">
    <text evidence="1">The sequence shown here is derived from an EMBL/GenBank/DDBJ whole genome shotgun (WGS) entry which is preliminary data.</text>
</comment>
<sequence>MPFFDSSDARLYYRAWEVDEPVAAFLFLHGGGEHSGQFSRLASRLNAAGVAINAVRDFVLKAV</sequence>
<dbReference type="RefSeq" id="WP_203811915.1">
    <property type="nucleotide sequence ID" value="NZ_BOMY01000042.1"/>
</dbReference>
<protein>
    <recommendedName>
        <fullName evidence="3">Alpha/beta hydrolase</fullName>
    </recommendedName>
</protein>
<dbReference type="Proteomes" id="UP000623608">
    <property type="component" value="Unassembled WGS sequence"/>
</dbReference>
<dbReference type="SUPFAM" id="SSF53474">
    <property type="entry name" value="alpha/beta-Hydrolases"/>
    <property type="match status" value="1"/>
</dbReference>